<gene>
    <name evidence="3" type="ORF">A6302_02803</name>
</gene>
<evidence type="ECO:0000259" key="2">
    <source>
        <dbReference type="Pfam" id="PF13449"/>
    </source>
</evidence>
<sequence>MTLRRALAAARVGLVACALAAGLSPAAARDGPEALASLRFAPLPSFRIVGDDDPRIGRLDYVGGFEIVDPTGRLGGLSALVLSRDGTRLRALSDDGVELRARLVRNAEDRPVGLADAAIRALVIADQRMSRKSDLDTEGFDLVMEDGQAVAYVSLEGSPRVARGVIGADGWIGELEKLDLPREVRRIDGNAGLESIAVAPKGSRLAGRFLAIAEQAPKGEADSPGWIFRQGTRDQRAAPSFTVALSDGYSVTDAVFLPGGDLLILERRFGFSYGVGMRLRRIPGRDIRPGARLDGKVLVEASLAHEIDNMEGLAVWRDAAGRTRLSLVSDDNHSVLQRTLYLEFVLAE</sequence>
<dbReference type="EMBL" id="MCRJ01000070">
    <property type="protein sequence ID" value="ODN69868.1"/>
    <property type="molecule type" value="Genomic_DNA"/>
</dbReference>
<keyword evidence="4" id="KW-1185">Reference proteome</keyword>
<proteinExistence type="predicted"/>
<reference evidence="3 4" key="1">
    <citation type="submission" date="2016-07" db="EMBL/GenBank/DDBJ databases">
        <title>Draft Genome Sequence of Methylobrevis pamukkalensis PK2.</title>
        <authorList>
            <person name="Vasilenko O.V."/>
            <person name="Doronina N.V."/>
            <person name="Shmareva M.N."/>
            <person name="Tarlachkov S.V."/>
            <person name="Mustakhimov I."/>
            <person name="Trotsenko Y.A."/>
        </authorList>
    </citation>
    <scope>NUCLEOTIDE SEQUENCE [LARGE SCALE GENOMIC DNA]</scope>
    <source>
        <strain evidence="3 4">PK2</strain>
    </source>
</reference>
<evidence type="ECO:0000313" key="4">
    <source>
        <dbReference type="Proteomes" id="UP000094622"/>
    </source>
</evidence>
<accession>A0A1E3H0K4</accession>
<dbReference type="Pfam" id="PF13449">
    <property type="entry name" value="Phytase-like"/>
    <property type="match status" value="1"/>
</dbReference>
<dbReference type="OrthoDB" id="9798693at2"/>
<dbReference type="PIRSF" id="PIRSF031900">
    <property type="entry name" value="UCP031900"/>
    <property type="match status" value="1"/>
</dbReference>
<dbReference type="AlphaFoldDB" id="A0A1E3H0K4"/>
<evidence type="ECO:0000313" key="3">
    <source>
        <dbReference type="EMBL" id="ODN69868.1"/>
    </source>
</evidence>
<name>A0A1E3H0K4_9HYPH</name>
<keyword evidence="1" id="KW-0732">Signal</keyword>
<evidence type="ECO:0000256" key="1">
    <source>
        <dbReference type="SAM" id="SignalP"/>
    </source>
</evidence>
<dbReference type="InterPro" id="IPR027372">
    <property type="entry name" value="Phytase-like_dom"/>
</dbReference>
<feature type="chain" id="PRO_5009128826" description="Phytase-like domain-containing protein" evidence="1">
    <location>
        <begin position="21"/>
        <end position="348"/>
    </location>
</feature>
<organism evidence="3 4">
    <name type="scientific">Methylobrevis pamukkalensis</name>
    <dbReference type="NCBI Taxonomy" id="1439726"/>
    <lineage>
        <taxon>Bacteria</taxon>
        <taxon>Pseudomonadati</taxon>
        <taxon>Pseudomonadota</taxon>
        <taxon>Alphaproteobacteria</taxon>
        <taxon>Hyphomicrobiales</taxon>
        <taxon>Pleomorphomonadaceae</taxon>
        <taxon>Methylobrevis</taxon>
    </lineage>
</organism>
<dbReference type="Proteomes" id="UP000094622">
    <property type="component" value="Unassembled WGS sequence"/>
</dbReference>
<dbReference type="InterPro" id="IPR014567">
    <property type="entry name" value="UCP031900"/>
</dbReference>
<feature type="domain" description="Phytase-like" evidence="2">
    <location>
        <begin position="73"/>
        <end position="333"/>
    </location>
</feature>
<protein>
    <recommendedName>
        <fullName evidence="2">Phytase-like domain-containing protein</fullName>
    </recommendedName>
</protein>
<feature type="signal peptide" evidence="1">
    <location>
        <begin position="1"/>
        <end position="20"/>
    </location>
</feature>
<dbReference type="RefSeq" id="WP_083255729.1">
    <property type="nucleotide sequence ID" value="NZ_MCRJ01000070.1"/>
</dbReference>
<comment type="caution">
    <text evidence="3">The sequence shown here is derived from an EMBL/GenBank/DDBJ whole genome shotgun (WGS) entry which is preliminary data.</text>
</comment>